<proteinExistence type="predicted"/>
<reference evidence="3" key="1">
    <citation type="submission" date="2019-08" db="EMBL/GenBank/DDBJ databases">
        <title>The improved chromosome-level genome for the pearl oyster Pinctada fucata martensii using PacBio sequencing and Hi-C.</title>
        <authorList>
            <person name="Zheng Z."/>
        </authorList>
    </citation>
    <scope>NUCLEOTIDE SEQUENCE</scope>
    <source>
        <strain evidence="3">ZZ-2019</strain>
        <tissue evidence="3">Adductor muscle</tissue>
    </source>
</reference>
<gene>
    <name evidence="3" type="ORF">FSP39_004578</name>
</gene>
<evidence type="ECO:0000256" key="1">
    <source>
        <dbReference type="SAM" id="MobiDB-lite"/>
    </source>
</evidence>
<dbReference type="Proteomes" id="UP001186944">
    <property type="component" value="Unassembled WGS sequence"/>
</dbReference>
<dbReference type="InterPro" id="IPR048365">
    <property type="entry name" value="TNP-like_RNaseH_N"/>
</dbReference>
<comment type="caution">
    <text evidence="3">The sequence shown here is derived from an EMBL/GenBank/DDBJ whole genome shotgun (WGS) entry which is preliminary data.</text>
</comment>
<dbReference type="Pfam" id="PF21787">
    <property type="entry name" value="TNP-like_RNaseH_N"/>
    <property type="match status" value="1"/>
</dbReference>
<name>A0AA88Y2D1_PINIB</name>
<evidence type="ECO:0000259" key="2">
    <source>
        <dbReference type="Pfam" id="PF21787"/>
    </source>
</evidence>
<feature type="domain" description="Transposable element P transposase-like RNase H" evidence="2">
    <location>
        <begin position="271"/>
        <end position="412"/>
    </location>
</feature>
<sequence length="722" mass="82774">MGRKYVGICFDTTIFHEVITLSNLCTFVEPDTVILETTGNVVRLGILTKTKCNGNIVIKEVTIDFNKNQWALKVLGKEIDLKELEVDNSFPILTTKEYSVILKCVRSVDICIGLECPSAKFIPRYIVQEQITRQDGETERRIRCSTCKGVAGWLSENYACVRCRKSLNVFKNCDNNIIDLNLKDDQDLSRILDAIFPKAPPQMKAMLEAQYNALSVQDPRQRRWDSDMIKCCLNLWTRSPQSYKDLKDSNILILPSGRQLQRYKNATPQDTGINSEILHWMSKTADRQKVPKFGRYGGLIHDETRIQQDLVMNTKGNKNELVGWIDTGDEGQDIRILKEGTVQQTLATEVFQVYFLGYTGFRFPVAHYPTGGITAAEIYILLYDIISALQSWGFFVDYVLQDGGQQNREFIKMHFKNEEDAEKKNFCSVNIVNPEQKLAHSQDYSHNIKKLRNAVLSSGVNGTRAIKKGDHFIMWQQWLDAAKWDDDTNSRKLHYKITPSHLHPDSAEKMRNHLAEEMLDSDMLNLMQQYKQHLQNRPELNSAIEFLENTSKLITIFKDKRPIFSVKDTRVATLLQVREWFQTWKSDNQALGGSKKEKEKSLPSQKCLNDIDCLIGSFVEVVKVHVNRFPGEGIYPSRFNSDVIENNFCQVRGLHNGNMTNPNYQNYKTTMNSVILGQTSISRGRKSNAGQQSANPYPMEVKIPNTIPEKKETTHRRDKLGQ</sequence>
<feature type="compositionally biased region" description="Basic residues" evidence="1">
    <location>
        <begin position="713"/>
        <end position="722"/>
    </location>
</feature>
<dbReference type="EMBL" id="VSWD01000009">
    <property type="protein sequence ID" value="KAK3092579.1"/>
    <property type="molecule type" value="Genomic_DNA"/>
</dbReference>
<evidence type="ECO:0000313" key="3">
    <source>
        <dbReference type="EMBL" id="KAK3092579.1"/>
    </source>
</evidence>
<evidence type="ECO:0000313" key="4">
    <source>
        <dbReference type="Proteomes" id="UP001186944"/>
    </source>
</evidence>
<feature type="region of interest" description="Disordered" evidence="1">
    <location>
        <begin position="683"/>
        <end position="722"/>
    </location>
</feature>
<accession>A0AA88Y2D1</accession>
<dbReference type="AlphaFoldDB" id="A0AA88Y2D1"/>
<protein>
    <recommendedName>
        <fullName evidence="2">Transposable element P transposase-like RNase H domain-containing protein</fullName>
    </recommendedName>
</protein>
<feature type="compositionally biased region" description="Polar residues" evidence="1">
    <location>
        <begin position="683"/>
        <end position="695"/>
    </location>
</feature>
<keyword evidence="4" id="KW-1185">Reference proteome</keyword>
<organism evidence="3 4">
    <name type="scientific">Pinctada imbricata</name>
    <name type="common">Atlantic pearl-oyster</name>
    <name type="synonym">Pinctada martensii</name>
    <dbReference type="NCBI Taxonomy" id="66713"/>
    <lineage>
        <taxon>Eukaryota</taxon>
        <taxon>Metazoa</taxon>
        <taxon>Spiralia</taxon>
        <taxon>Lophotrochozoa</taxon>
        <taxon>Mollusca</taxon>
        <taxon>Bivalvia</taxon>
        <taxon>Autobranchia</taxon>
        <taxon>Pteriomorphia</taxon>
        <taxon>Pterioida</taxon>
        <taxon>Pterioidea</taxon>
        <taxon>Pteriidae</taxon>
        <taxon>Pinctada</taxon>
    </lineage>
</organism>